<feature type="compositionally biased region" description="Pro residues" evidence="1">
    <location>
        <begin position="60"/>
        <end position="89"/>
    </location>
</feature>
<evidence type="ECO:0000256" key="1">
    <source>
        <dbReference type="SAM" id="MobiDB-lite"/>
    </source>
</evidence>
<feature type="signal peptide" evidence="2">
    <location>
        <begin position="1"/>
        <end position="18"/>
    </location>
</feature>
<name>A0AAJ7L7B1_9ACAR</name>
<feature type="region of interest" description="Disordered" evidence="1">
    <location>
        <begin position="57"/>
        <end position="90"/>
    </location>
</feature>
<dbReference type="AlphaFoldDB" id="A0AAJ7L7B1"/>
<sequence>MKTITLICLLGTAASVSSFLTTPSPGRGNGGAFIVQNQNKVVDRSVPVPVAVPALVVTTTPPPPPPPPPTTTPPPPPPTTTPPPPPPTTPAVVPVASAPLLPVAPVATPPVLPVVPVAPPVYPAISIFPIAIPTVTVVREPVVGDIQVAIVHH</sequence>
<feature type="chain" id="PRO_5042500603" evidence="2">
    <location>
        <begin position="19"/>
        <end position="153"/>
    </location>
</feature>
<organism evidence="3 4">
    <name type="scientific">Galendromus occidentalis</name>
    <name type="common">western predatory mite</name>
    <dbReference type="NCBI Taxonomy" id="34638"/>
    <lineage>
        <taxon>Eukaryota</taxon>
        <taxon>Metazoa</taxon>
        <taxon>Ecdysozoa</taxon>
        <taxon>Arthropoda</taxon>
        <taxon>Chelicerata</taxon>
        <taxon>Arachnida</taxon>
        <taxon>Acari</taxon>
        <taxon>Parasitiformes</taxon>
        <taxon>Mesostigmata</taxon>
        <taxon>Gamasina</taxon>
        <taxon>Phytoseioidea</taxon>
        <taxon>Phytoseiidae</taxon>
        <taxon>Typhlodrominae</taxon>
        <taxon>Galendromus</taxon>
    </lineage>
</organism>
<reference evidence="4" key="1">
    <citation type="submission" date="2025-08" db="UniProtKB">
        <authorList>
            <consortium name="RefSeq"/>
        </authorList>
    </citation>
    <scope>IDENTIFICATION</scope>
</reference>
<dbReference type="KEGG" id="goe:108864674"/>
<gene>
    <name evidence="4" type="primary">LOC108864674</name>
</gene>
<dbReference type="PRINTS" id="PR01217">
    <property type="entry name" value="PRICHEXTENSN"/>
</dbReference>
<evidence type="ECO:0000313" key="3">
    <source>
        <dbReference type="Proteomes" id="UP000694867"/>
    </source>
</evidence>
<keyword evidence="2" id="KW-0732">Signal</keyword>
<proteinExistence type="predicted"/>
<evidence type="ECO:0000256" key="2">
    <source>
        <dbReference type="SAM" id="SignalP"/>
    </source>
</evidence>
<keyword evidence="3" id="KW-1185">Reference proteome</keyword>
<protein>
    <submittedName>
        <fullName evidence="4">Proline-rich receptor-like protein kinase PERK2</fullName>
    </submittedName>
</protein>
<evidence type="ECO:0000313" key="4">
    <source>
        <dbReference type="RefSeq" id="XP_018496285.1"/>
    </source>
</evidence>
<dbReference type="RefSeq" id="XP_018496285.1">
    <property type="nucleotide sequence ID" value="XM_018640769.1"/>
</dbReference>
<accession>A0AAJ7L7B1</accession>
<dbReference type="Proteomes" id="UP000694867">
    <property type="component" value="Unplaced"/>
</dbReference>
<dbReference type="GeneID" id="108864674"/>